<evidence type="ECO:0000313" key="3">
    <source>
        <dbReference type="Proteomes" id="UP001283361"/>
    </source>
</evidence>
<accession>A0AAE1AC89</accession>
<dbReference type="Proteomes" id="UP001283361">
    <property type="component" value="Unassembled WGS sequence"/>
</dbReference>
<dbReference type="AlphaFoldDB" id="A0AAE1AC89"/>
<comment type="caution">
    <text evidence="2">The sequence shown here is derived from an EMBL/GenBank/DDBJ whole genome shotgun (WGS) entry which is preliminary data.</text>
</comment>
<dbReference type="PANTHER" id="PTHR10773">
    <property type="entry name" value="DNA-DIRECTED RNA POLYMERASES I, II, AND III SUBUNIT RPABC2"/>
    <property type="match status" value="1"/>
</dbReference>
<organism evidence="2 3">
    <name type="scientific">Elysia crispata</name>
    <name type="common">lettuce slug</name>
    <dbReference type="NCBI Taxonomy" id="231223"/>
    <lineage>
        <taxon>Eukaryota</taxon>
        <taxon>Metazoa</taxon>
        <taxon>Spiralia</taxon>
        <taxon>Lophotrochozoa</taxon>
        <taxon>Mollusca</taxon>
        <taxon>Gastropoda</taxon>
        <taxon>Heterobranchia</taxon>
        <taxon>Euthyneura</taxon>
        <taxon>Panpulmonata</taxon>
        <taxon>Sacoglossa</taxon>
        <taxon>Placobranchoidea</taxon>
        <taxon>Plakobranchidae</taxon>
        <taxon>Elysia</taxon>
    </lineage>
</organism>
<gene>
    <name evidence="2" type="ORF">RRG08_008523</name>
</gene>
<dbReference type="PANTHER" id="PTHR10773:SF19">
    <property type="match status" value="1"/>
</dbReference>
<evidence type="ECO:0000313" key="2">
    <source>
        <dbReference type="EMBL" id="KAK3785183.1"/>
    </source>
</evidence>
<feature type="region of interest" description="Disordered" evidence="1">
    <location>
        <begin position="73"/>
        <end position="93"/>
    </location>
</feature>
<protein>
    <submittedName>
        <fullName evidence="2">Uncharacterized protein</fullName>
    </submittedName>
</protein>
<evidence type="ECO:0000256" key="1">
    <source>
        <dbReference type="SAM" id="MobiDB-lite"/>
    </source>
</evidence>
<name>A0AAE1AC89_9GAST</name>
<proteinExistence type="predicted"/>
<dbReference type="EMBL" id="JAWDGP010002164">
    <property type="protein sequence ID" value="KAK3785183.1"/>
    <property type="molecule type" value="Genomic_DNA"/>
</dbReference>
<keyword evidence="3" id="KW-1185">Reference proteome</keyword>
<sequence length="238" mass="28223">MRFLFPGRSTRDLHRDYQESCLASQRRAVGWKLFNDAFHRQKLSVFIPPKDQCDVYISAQFGHISNEMYKKHLHKKKTAAQQEKEKDKTESNMETSVWTMDLQSVLTCPNTQASAMYYKTKLTVHNMTYYDLKFKQAFNYVFDETNRDLPSHMFGYLHYNHFRNFLNDNPDIKRLTIFSHGWGYQNKCTNVSNAPLKLAAEQDITIEQKILVSRHTHFCISTFTMKRMLFKLFICSQK</sequence>
<feature type="compositionally biased region" description="Basic and acidic residues" evidence="1">
    <location>
        <begin position="82"/>
        <end position="91"/>
    </location>
</feature>
<reference evidence="2" key="1">
    <citation type="journal article" date="2023" name="G3 (Bethesda)">
        <title>A reference genome for the long-term kleptoplast-retaining sea slug Elysia crispata morphotype clarki.</title>
        <authorList>
            <person name="Eastman K.E."/>
            <person name="Pendleton A.L."/>
            <person name="Shaikh M.A."/>
            <person name="Suttiyut T."/>
            <person name="Ogas R."/>
            <person name="Tomko P."/>
            <person name="Gavelis G."/>
            <person name="Widhalm J.R."/>
            <person name="Wisecaver J.H."/>
        </authorList>
    </citation>
    <scope>NUCLEOTIDE SEQUENCE</scope>
    <source>
        <strain evidence="2">ECLA1</strain>
    </source>
</reference>